<dbReference type="EMBL" id="FN654459">
    <property type="protein sequence ID" value="CBY33916.1"/>
    <property type="molecule type" value="Genomic_DNA"/>
</dbReference>
<reference evidence="2" key="1">
    <citation type="journal article" date="2010" name="Science">
        <title>Plasticity of animal genome architecture unmasked by rapid evolution of a pelagic tunicate.</title>
        <authorList>
            <person name="Denoeud F."/>
            <person name="Henriet S."/>
            <person name="Mungpakdee S."/>
            <person name="Aury J.M."/>
            <person name="Da Silva C."/>
            <person name="Brinkmann H."/>
            <person name="Mikhaleva J."/>
            <person name="Olsen L.C."/>
            <person name="Jubin C."/>
            <person name="Canestro C."/>
            <person name="Bouquet J.M."/>
            <person name="Danks G."/>
            <person name="Poulain J."/>
            <person name="Campsteijn C."/>
            <person name="Adamski M."/>
            <person name="Cross I."/>
            <person name="Yadetie F."/>
            <person name="Muffato M."/>
            <person name="Louis A."/>
            <person name="Butcher S."/>
            <person name="Tsagkogeorga G."/>
            <person name="Konrad A."/>
            <person name="Singh S."/>
            <person name="Jensen M.F."/>
            <person name="Cong E.H."/>
            <person name="Eikeseth-Otteraa H."/>
            <person name="Noel B."/>
            <person name="Anthouard V."/>
            <person name="Porcel B.M."/>
            <person name="Kachouri-Lafond R."/>
            <person name="Nishino A."/>
            <person name="Ugolini M."/>
            <person name="Chourrout P."/>
            <person name="Nishida H."/>
            <person name="Aasland R."/>
            <person name="Huzurbazar S."/>
            <person name="Westhof E."/>
            <person name="Delsuc F."/>
            <person name="Lehrach H."/>
            <person name="Reinhardt R."/>
            <person name="Weissenbach J."/>
            <person name="Roy S.W."/>
            <person name="Artiguenave F."/>
            <person name="Postlethwait J.H."/>
            <person name="Manak J.R."/>
            <person name="Thompson E.M."/>
            <person name="Jaillon O."/>
            <person name="Du Pasquier L."/>
            <person name="Boudinot P."/>
            <person name="Liberles D.A."/>
            <person name="Volff J.N."/>
            <person name="Philippe H."/>
            <person name="Lenhard B."/>
            <person name="Roest Crollius H."/>
            <person name="Wincker P."/>
            <person name="Chourrout D."/>
        </authorList>
    </citation>
    <scope>NUCLEOTIDE SEQUENCE [LARGE SCALE GENOMIC DNA]</scope>
</reference>
<proteinExistence type="predicted"/>
<protein>
    <submittedName>
        <fullName evidence="2">Uncharacterized protein</fullName>
    </submittedName>
</protein>
<feature type="region of interest" description="Disordered" evidence="1">
    <location>
        <begin position="86"/>
        <end position="108"/>
    </location>
</feature>
<feature type="compositionally biased region" description="Polar residues" evidence="1">
    <location>
        <begin position="62"/>
        <end position="74"/>
    </location>
</feature>
<dbReference type="AlphaFoldDB" id="E4YEH9"/>
<sequence length="168" mass="19338">MDLNIRRDFKEAGHERQALEKNFSAELNSVVSKIEQQFSEQHGDPYDPVDTGRYPSERFETNETIGSDCSNRTSSVESWAENAEQLLQDAKAEDEDEDGPPSKKKKRRILFTKRPRRNLIVSKFSGQRPNSITITHLRTPADITRGLFMFNWKSPSVSQLDCTRLYSL</sequence>
<name>E4YEH9_OIKDI</name>
<accession>E4YEH9</accession>
<evidence type="ECO:0000313" key="2">
    <source>
        <dbReference type="EMBL" id="CBY33916.1"/>
    </source>
</evidence>
<gene>
    <name evidence="2" type="ORF">GSOID_T00021890001</name>
</gene>
<organism evidence="2">
    <name type="scientific">Oikopleura dioica</name>
    <name type="common">Tunicate</name>
    <dbReference type="NCBI Taxonomy" id="34765"/>
    <lineage>
        <taxon>Eukaryota</taxon>
        <taxon>Metazoa</taxon>
        <taxon>Chordata</taxon>
        <taxon>Tunicata</taxon>
        <taxon>Appendicularia</taxon>
        <taxon>Copelata</taxon>
        <taxon>Oikopleuridae</taxon>
        <taxon>Oikopleura</taxon>
    </lineage>
</organism>
<dbReference type="Proteomes" id="UP000011014">
    <property type="component" value="Unassembled WGS sequence"/>
</dbReference>
<evidence type="ECO:0000256" key="1">
    <source>
        <dbReference type="SAM" id="MobiDB-lite"/>
    </source>
</evidence>
<feature type="region of interest" description="Disordered" evidence="1">
    <location>
        <begin position="37"/>
        <end position="74"/>
    </location>
</feature>